<evidence type="ECO:0000256" key="1">
    <source>
        <dbReference type="ARBA" id="ARBA00000085"/>
    </source>
</evidence>
<evidence type="ECO:0000256" key="3">
    <source>
        <dbReference type="ARBA" id="ARBA00012438"/>
    </source>
</evidence>
<dbReference type="Pfam" id="PF02518">
    <property type="entry name" value="HATPase_c"/>
    <property type="match status" value="1"/>
</dbReference>
<evidence type="ECO:0000313" key="14">
    <source>
        <dbReference type="Proteomes" id="UP000033202"/>
    </source>
</evidence>
<dbReference type="SMART" id="SM00388">
    <property type="entry name" value="HisKA"/>
    <property type="match status" value="1"/>
</dbReference>
<dbReference type="STRING" id="1219043.SCH01S_53_00120"/>
<name>A0A0E9MUZ1_9SPHN</name>
<keyword evidence="4" id="KW-0597">Phosphoprotein</keyword>
<dbReference type="SUPFAM" id="SSF47384">
    <property type="entry name" value="Homodimeric domain of signal transducing histidine kinase"/>
    <property type="match status" value="1"/>
</dbReference>
<dbReference type="InterPro" id="IPR050428">
    <property type="entry name" value="TCS_sensor_his_kinase"/>
</dbReference>
<dbReference type="EMBL" id="BBWU01000053">
    <property type="protein sequence ID" value="GAO40940.1"/>
    <property type="molecule type" value="Genomic_DNA"/>
</dbReference>
<dbReference type="SMART" id="SM00304">
    <property type="entry name" value="HAMP"/>
    <property type="match status" value="1"/>
</dbReference>
<dbReference type="GO" id="GO:0000155">
    <property type="term" value="F:phosphorelay sensor kinase activity"/>
    <property type="evidence" value="ECO:0007669"/>
    <property type="project" value="InterPro"/>
</dbReference>
<dbReference type="EC" id="2.7.13.3" evidence="3"/>
<dbReference type="PROSITE" id="PS50109">
    <property type="entry name" value="HIS_KIN"/>
    <property type="match status" value="1"/>
</dbReference>
<dbReference type="InterPro" id="IPR003660">
    <property type="entry name" value="HAMP_dom"/>
</dbReference>
<dbReference type="AlphaFoldDB" id="A0A0E9MUZ1"/>
<keyword evidence="10" id="KW-0472">Membrane</keyword>
<dbReference type="SUPFAM" id="SSF55874">
    <property type="entry name" value="ATPase domain of HSP90 chaperone/DNA topoisomerase II/histidine kinase"/>
    <property type="match status" value="1"/>
</dbReference>
<feature type="domain" description="HAMP" evidence="12">
    <location>
        <begin position="171"/>
        <end position="224"/>
    </location>
</feature>
<dbReference type="PANTHER" id="PTHR45436">
    <property type="entry name" value="SENSOR HISTIDINE KINASE YKOH"/>
    <property type="match status" value="1"/>
</dbReference>
<dbReference type="CDD" id="cd00082">
    <property type="entry name" value="HisKA"/>
    <property type="match status" value="1"/>
</dbReference>
<dbReference type="Gene3D" id="1.10.287.130">
    <property type="match status" value="1"/>
</dbReference>
<dbReference type="RefSeq" id="WP_046349725.1">
    <property type="nucleotide sequence ID" value="NZ_BBWU01000053.1"/>
</dbReference>
<evidence type="ECO:0000259" key="11">
    <source>
        <dbReference type="PROSITE" id="PS50109"/>
    </source>
</evidence>
<dbReference type="InterPro" id="IPR003661">
    <property type="entry name" value="HisK_dim/P_dom"/>
</dbReference>
<feature type="transmembrane region" description="Helical" evidence="10">
    <location>
        <begin position="147"/>
        <end position="173"/>
    </location>
</feature>
<comment type="subcellular location">
    <subcellularLocation>
        <location evidence="2">Membrane</location>
    </subcellularLocation>
</comment>
<evidence type="ECO:0000313" key="13">
    <source>
        <dbReference type="EMBL" id="GAO40940.1"/>
    </source>
</evidence>
<dbReference type="PANTHER" id="PTHR45436:SF8">
    <property type="entry name" value="HISTIDINE KINASE"/>
    <property type="match status" value="1"/>
</dbReference>
<evidence type="ECO:0000256" key="6">
    <source>
        <dbReference type="ARBA" id="ARBA00022692"/>
    </source>
</evidence>
<evidence type="ECO:0000256" key="2">
    <source>
        <dbReference type="ARBA" id="ARBA00004370"/>
    </source>
</evidence>
<evidence type="ECO:0000256" key="7">
    <source>
        <dbReference type="ARBA" id="ARBA00022777"/>
    </source>
</evidence>
<dbReference type="Gene3D" id="3.30.565.10">
    <property type="entry name" value="Histidine kinase-like ATPase, C-terminal domain"/>
    <property type="match status" value="1"/>
</dbReference>
<dbReference type="InterPro" id="IPR036097">
    <property type="entry name" value="HisK_dim/P_sf"/>
</dbReference>
<comment type="caution">
    <text evidence="13">The sequence shown here is derived from an EMBL/GenBank/DDBJ whole genome shotgun (WGS) entry which is preliminary data.</text>
</comment>
<proteinExistence type="predicted"/>
<dbReference type="OrthoDB" id="9815202at2"/>
<dbReference type="Gene3D" id="6.10.340.10">
    <property type="match status" value="1"/>
</dbReference>
<reference evidence="13 14" key="1">
    <citation type="submission" date="2015-04" db="EMBL/GenBank/DDBJ databases">
        <title>Whole genome shotgun sequence of Sphingomonas changbaiensis NBRC 104936.</title>
        <authorList>
            <person name="Katano-Makiyama Y."/>
            <person name="Hosoyama A."/>
            <person name="Hashimoto M."/>
            <person name="Noguchi M."/>
            <person name="Tsuchikane K."/>
            <person name="Ohji S."/>
            <person name="Yamazoe A."/>
            <person name="Ichikawa N."/>
            <person name="Kimura A."/>
            <person name="Fujita N."/>
        </authorList>
    </citation>
    <scope>NUCLEOTIDE SEQUENCE [LARGE SCALE GENOMIC DNA]</scope>
    <source>
        <strain evidence="13 14">NBRC 104936</strain>
    </source>
</reference>
<evidence type="ECO:0000256" key="8">
    <source>
        <dbReference type="ARBA" id="ARBA00022989"/>
    </source>
</evidence>
<protein>
    <recommendedName>
        <fullName evidence="3">histidine kinase</fullName>
        <ecNumber evidence="3">2.7.13.3</ecNumber>
    </recommendedName>
</protein>
<dbReference type="Proteomes" id="UP000033202">
    <property type="component" value="Unassembled WGS sequence"/>
</dbReference>
<dbReference type="GO" id="GO:0005886">
    <property type="term" value="C:plasma membrane"/>
    <property type="evidence" value="ECO:0007669"/>
    <property type="project" value="TreeGrafter"/>
</dbReference>
<keyword evidence="14" id="KW-1185">Reference proteome</keyword>
<feature type="transmembrane region" description="Helical" evidence="10">
    <location>
        <begin position="12"/>
        <end position="35"/>
    </location>
</feature>
<dbReference type="InterPro" id="IPR036890">
    <property type="entry name" value="HATPase_C_sf"/>
</dbReference>
<sequence>MRSAAYRIAFVYSAAFALAIAILGAIIFWAMHVAFTRQLDTMIRDEAAALVSEYRADGASELAEAIGKREAIPSHDRLFYALFDAQGRRISGRLVTQRPALGLHDIVFIDPREGPDAGRGFAVDLGDGERLLVAADRERVEQIDRTVISVFLAGFALVVLLGIAGALLLGGYLRDRLGAISGAAEGVVAGHLGARMPVSERGDEFDRLASSLNAMLERIEGLLENVRQVSSDIAHDLRTPLARLRNQLERGLGGDPAAQHAVIEEGIHRVDDVLALFAAILRIAEIESGKIRRNFAAVDLSALVAELAESYAPAVADGGRTLGWDVEPGIAITGDRELLAQALVNLIENAQRHTPAGTAVRVELAARGDARRLSVSDNGPGVPVQDRERIVQRFIRLEGSRSTPGHGLGLNLVAAVARLHQARLSFGDNRPGLIVTIEFPEDRV</sequence>
<gene>
    <name evidence="13" type="ORF">SCH01S_53_00120</name>
</gene>
<dbReference type="Pfam" id="PF00672">
    <property type="entry name" value="HAMP"/>
    <property type="match status" value="1"/>
</dbReference>
<keyword evidence="5" id="KW-0808">Transferase</keyword>
<dbReference type="InterPro" id="IPR005467">
    <property type="entry name" value="His_kinase_dom"/>
</dbReference>
<feature type="domain" description="Histidine kinase" evidence="11">
    <location>
        <begin position="232"/>
        <end position="443"/>
    </location>
</feature>
<evidence type="ECO:0000256" key="5">
    <source>
        <dbReference type="ARBA" id="ARBA00022679"/>
    </source>
</evidence>
<dbReference type="CDD" id="cd06225">
    <property type="entry name" value="HAMP"/>
    <property type="match status" value="1"/>
</dbReference>
<dbReference type="InterPro" id="IPR003594">
    <property type="entry name" value="HATPase_dom"/>
</dbReference>
<keyword evidence="6 10" id="KW-0812">Transmembrane</keyword>
<accession>A0A0E9MUZ1</accession>
<comment type="catalytic activity">
    <reaction evidence="1">
        <text>ATP + protein L-histidine = ADP + protein N-phospho-L-histidine.</text>
        <dbReference type="EC" id="2.7.13.3"/>
    </reaction>
</comment>
<dbReference type="SMART" id="SM00387">
    <property type="entry name" value="HATPase_c"/>
    <property type="match status" value="1"/>
</dbReference>
<dbReference type="SUPFAM" id="SSF158472">
    <property type="entry name" value="HAMP domain-like"/>
    <property type="match status" value="1"/>
</dbReference>
<keyword evidence="8 10" id="KW-1133">Transmembrane helix</keyword>
<organism evidence="13 14">
    <name type="scientific">Sphingomonas changbaiensis NBRC 104936</name>
    <dbReference type="NCBI Taxonomy" id="1219043"/>
    <lineage>
        <taxon>Bacteria</taxon>
        <taxon>Pseudomonadati</taxon>
        <taxon>Pseudomonadota</taxon>
        <taxon>Alphaproteobacteria</taxon>
        <taxon>Sphingomonadales</taxon>
        <taxon>Sphingomonadaceae</taxon>
        <taxon>Sphingomonas</taxon>
    </lineage>
</organism>
<keyword evidence="7 13" id="KW-0418">Kinase</keyword>
<keyword evidence="9" id="KW-0902">Two-component regulatory system</keyword>
<dbReference type="Pfam" id="PF00512">
    <property type="entry name" value="HisKA"/>
    <property type="match status" value="1"/>
</dbReference>
<evidence type="ECO:0000256" key="10">
    <source>
        <dbReference type="SAM" id="Phobius"/>
    </source>
</evidence>
<dbReference type="PROSITE" id="PS50885">
    <property type="entry name" value="HAMP"/>
    <property type="match status" value="1"/>
</dbReference>
<evidence type="ECO:0000256" key="4">
    <source>
        <dbReference type="ARBA" id="ARBA00022553"/>
    </source>
</evidence>
<evidence type="ECO:0000259" key="12">
    <source>
        <dbReference type="PROSITE" id="PS50885"/>
    </source>
</evidence>
<evidence type="ECO:0000256" key="9">
    <source>
        <dbReference type="ARBA" id="ARBA00023012"/>
    </source>
</evidence>